<dbReference type="OrthoDB" id="5594922at2759"/>
<evidence type="ECO:0000313" key="2">
    <source>
        <dbReference type="EMBL" id="KAJ2747364.1"/>
    </source>
</evidence>
<proteinExistence type="predicted"/>
<name>A0A9W8L7M9_9FUNG</name>
<sequence>MPGKPEPHSEPTLSMAALEMLYRCLPQLTPDRLAISSNTDTASSRSKRRRAKKVAAETASTLEKKQVKPTTIPTLSRSDAGISYGYSLYRPGHPSAVVDGQATKTVPVYNAQDIFGLAAASTVIPWLLQVPMPASSYSHTGSSSSSVRYVGVVALPCTAELSTQLHRVVTYASNI</sequence>
<feature type="region of interest" description="Disordered" evidence="1">
    <location>
        <begin position="35"/>
        <end position="73"/>
    </location>
</feature>
<keyword evidence="3" id="KW-1185">Reference proteome</keyword>
<gene>
    <name evidence="2" type="ORF">GGI19_006346</name>
</gene>
<dbReference type="EMBL" id="JANBUH010001291">
    <property type="protein sequence ID" value="KAJ2747364.1"/>
    <property type="molecule type" value="Genomic_DNA"/>
</dbReference>
<protein>
    <submittedName>
        <fullName evidence="2">Uncharacterized protein</fullName>
    </submittedName>
</protein>
<accession>A0A9W8L7M9</accession>
<evidence type="ECO:0000313" key="3">
    <source>
        <dbReference type="Proteomes" id="UP001140011"/>
    </source>
</evidence>
<reference evidence="2" key="1">
    <citation type="submission" date="2022-07" db="EMBL/GenBank/DDBJ databases">
        <title>Phylogenomic reconstructions and comparative analyses of Kickxellomycotina fungi.</title>
        <authorList>
            <person name="Reynolds N.K."/>
            <person name="Stajich J.E."/>
            <person name="Barry K."/>
            <person name="Grigoriev I.V."/>
            <person name="Crous P."/>
            <person name="Smith M.E."/>
        </authorList>
    </citation>
    <scope>NUCLEOTIDE SEQUENCE</scope>
    <source>
        <strain evidence="2">BCRC 34297</strain>
    </source>
</reference>
<evidence type="ECO:0000256" key="1">
    <source>
        <dbReference type="SAM" id="MobiDB-lite"/>
    </source>
</evidence>
<dbReference type="AlphaFoldDB" id="A0A9W8L7M9"/>
<comment type="caution">
    <text evidence="2">The sequence shown here is derived from an EMBL/GenBank/DDBJ whole genome shotgun (WGS) entry which is preliminary data.</text>
</comment>
<dbReference type="Proteomes" id="UP001140011">
    <property type="component" value="Unassembled WGS sequence"/>
</dbReference>
<organism evidence="2 3">
    <name type="scientific">Coemansia pectinata</name>
    <dbReference type="NCBI Taxonomy" id="1052879"/>
    <lineage>
        <taxon>Eukaryota</taxon>
        <taxon>Fungi</taxon>
        <taxon>Fungi incertae sedis</taxon>
        <taxon>Zoopagomycota</taxon>
        <taxon>Kickxellomycotina</taxon>
        <taxon>Kickxellomycetes</taxon>
        <taxon>Kickxellales</taxon>
        <taxon>Kickxellaceae</taxon>
        <taxon>Coemansia</taxon>
    </lineage>
</organism>